<evidence type="ECO:0000313" key="5">
    <source>
        <dbReference type="EnsemblMetazoa" id="AMEC004109-PA"/>
    </source>
</evidence>
<feature type="region of interest" description="Disordered" evidence="4">
    <location>
        <begin position="86"/>
        <end position="233"/>
    </location>
</feature>
<feature type="region of interest" description="Disordered" evidence="4">
    <location>
        <begin position="1"/>
        <end position="74"/>
    </location>
</feature>
<dbReference type="AlphaFoldDB" id="A0A182TKR9"/>
<evidence type="ECO:0000256" key="1">
    <source>
        <dbReference type="ARBA" id="ARBA00004123"/>
    </source>
</evidence>
<keyword evidence="6" id="KW-1185">Reference proteome</keyword>
<dbReference type="GO" id="GO:0005634">
    <property type="term" value="C:nucleus"/>
    <property type="evidence" value="ECO:0007669"/>
    <property type="project" value="UniProtKB-SubCell"/>
</dbReference>
<feature type="region of interest" description="Disordered" evidence="4">
    <location>
        <begin position="687"/>
        <end position="741"/>
    </location>
</feature>
<dbReference type="PANTHER" id="PTHR15052:SF2">
    <property type="entry name" value="GENERAL TRANSCRIPTION FACTOR 3C POLYPEPTIDE 2"/>
    <property type="match status" value="1"/>
</dbReference>
<dbReference type="PANTHER" id="PTHR15052">
    <property type="entry name" value="RNA POLYMERASE III TRANSCRIPTION INITIATION FACTOR COMPLEX SUBUNIT"/>
    <property type="match status" value="1"/>
</dbReference>
<organism evidence="5 6">
    <name type="scientific">Anopheles melas</name>
    <dbReference type="NCBI Taxonomy" id="34690"/>
    <lineage>
        <taxon>Eukaryota</taxon>
        <taxon>Metazoa</taxon>
        <taxon>Ecdysozoa</taxon>
        <taxon>Arthropoda</taxon>
        <taxon>Hexapoda</taxon>
        <taxon>Insecta</taxon>
        <taxon>Pterygota</taxon>
        <taxon>Neoptera</taxon>
        <taxon>Endopterygota</taxon>
        <taxon>Diptera</taxon>
        <taxon>Nematocera</taxon>
        <taxon>Culicoidea</taxon>
        <taxon>Culicidae</taxon>
        <taxon>Anophelinae</taxon>
        <taxon>Anopheles</taxon>
    </lineage>
</organism>
<feature type="region of interest" description="Disordered" evidence="4">
    <location>
        <begin position="397"/>
        <end position="418"/>
    </location>
</feature>
<dbReference type="Proteomes" id="UP000075902">
    <property type="component" value="Unassembled WGS sequence"/>
</dbReference>
<feature type="compositionally biased region" description="Basic and acidic residues" evidence="4">
    <location>
        <begin position="224"/>
        <end position="233"/>
    </location>
</feature>
<accession>A0A182TKR9</accession>
<feature type="compositionally biased region" description="Low complexity" evidence="4">
    <location>
        <begin position="152"/>
        <end position="164"/>
    </location>
</feature>
<dbReference type="GO" id="GO:0006383">
    <property type="term" value="P:transcription by RNA polymerase III"/>
    <property type="evidence" value="ECO:0007669"/>
    <property type="project" value="TreeGrafter"/>
</dbReference>
<dbReference type="STRING" id="34690.A0A182TKR9"/>
<evidence type="ECO:0000313" key="6">
    <source>
        <dbReference type="Proteomes" id="UP000075902"/>
    </source>
</evidence>
<keyword evidence="3" id="KW-0539">Nucleus</keyword>
<dbReference type="VEuPathDB" id="VectorBase:AMEC004109"/>
<name>A0A182TKR9_9DIPT</name>
<dbReference type="EnsemblMetazoa" id="AMEC004109-RA">
    <property type="protein sequence ID" value="AMEC004109-PA"/>
    <property type="gene ID" value="AMEC004109"/>
</dbReference>
<sequence>MSDAANKSTPGTAAAGNSNFFRRKKIIPAVVARKIGNSSTTKSNKTAGTTTVKPMPANVSNNSAESNSTDSMVPAAPVPLSAVVEGITSEQRLQEKEMSKSITAPEESKKDANSNPPAPSKPATAFRRIKPKVAILPQLKPAKSILKKTNTPSQEPSSSSSPESTVANAAENEEKRALLDPDSEPMAGKNDTRQEEDKDETLTNIPNTSSQVTSHSTHSIVTSEKPEEPKHSVEVVDETNFLQHSVQSVQSATNENETDAKNVSQTANVVVCDVKEQTAQQENSSVLEATNSTIVAIDNAPTLQDVSKQSISQTTPTSTPVAATVGTKTIKRAIPLGKLSADLTNLLKSHIKKKGKTIPAKGNGKEAATPKPSPIANQHNVLNQQNMVLKIAPVPAKPPAVPPEASSPAAGGQTSGVKKIQKVHKLTDETKLLLMNSFKKGKAKASAKTASAKSNVTVAAPSQTVVESVNVLPSVPPVVLKKATPAKDECKVNIISSVVLPRLFNVPGQSGLPIQNVSSFGTTHQHSYTFPDSSAVISIPSASSSSAVTQSLGQPICTTTDSSSQYPKVFIIGHDVNSTFATVPSTVPLPPSVVSVTVLPQPNPVCFANIPSTPSRPVCLPAPIVTIRPTLSQNVPFASTAPPRLPTPIVSVTLTPAHGSNSAEASRMDVPVDPRIVPKIVIQGCDSVDPDSQSSLSSTSSSSSSVGQNSGAKNHQPSARSSGTAGREKKQPDAVKGGCSPTTLSMLRAKMLQNIKQKAENNLPRDEPVPSEMMPRQYGNTYGKQPNVISSKSHHDSVPEIPTTITFEPSKSCTAEKEQVPDTLNNNYFTTASNDPPKVAPKLETKDTHDNQPCKVDESNDACDETMLNEILRIVPAQLMRCCSQ</sequence>
<reference evidence="6" key="1">
    <citation type="submission" date="2014-01" db="EMBL/GenBank/DDBJ databases">
        <title>The Genome Sequence of Anopheles melas CM1001059_A (V2).</title>
        <authorList>
            <consortium name="The Broad Institute Genomics Platform"/>
            <person name="Neafsey D.E."/>
            <person name="Besansky N."/>
            <person name="Howell P."/>
            <person name="Walton C."/>
            <person name="Young S.K."/>
            <person name="Zeng Q."/>
            <person name="Gargeya S."/>
            <person name="Fitzgerald M."/>
            <person name="Haas B."/>
            <person name="Abouelleil A."/>
            <person name="Allen A.W."/>
            <person name="Alvarado L."/>
            <person name="Arachchi H.M."/>
            <person name="Berlin A.M."/>
            <person name="Chapman S.B."/>
            <person name="Gainer-Dewar J."/>
            <person name="Goldberg J."/>
            <person name="Griggs A."/>
            <person name="Gujja S."/>
            <person name="Hansen M."/>
            <person name="Howarth C."/>
            <person name="Imamovic A."/>
            <person name="Ireland A."/>
            <person name="Larimer J."/>
            <person name="McCowan C."/>
            <person name="Murphy C."/>
            <person name="Pearson M."/>
            <person name="Poon T.W."/>
            <person name="Priest M."/>
            <person name="Roberts A."/>
            <person name="Saif S."/>
            <person name="Shea T."/>
            <person name="Sisk P."/>
            <person name="Sykes S."/>
            <person name="Wortman J."/>
            <person name="Nusbaum C."/>
            <person name="Birren B."/>
        </authorList>
    </citation>
    <scope>NUCLEOTIDE SEQUENCE [LARGE SCALE GENOMIC DNA]</scope>
    <source>
        <strain evidence="6">CM1001059</strain>
    </source>
</reference>
<comment type="subcellular location">
    <subcellularLocation>
        <location evidence="1">Nucleus</location>
    </subcellularLocation>
</comment>
<evidence type="ECO:0000256" key="4">
    <source>
        <dbReference type="SAM" id="MobiDB-lite"/>
    </source>
</evidence>
<keyword evidence="2" id="KW-0804">Transcription</keyword>
<proteinExistence type="predicted"/>
<dbReference type="InterPro" id="IPR052416">
    <property type="entry name" value="GTF3C_component"/>
</dbReference>
<feature type="compositionally biased region" description="Low complexity" evidence="4">
    <location>
        <begin position="208"/>
        <end position="223"/>
    </location>
</feature>
<feature type="compositionally biased region" description="Low complexity" evidence="4">
    <location>
        <begin position="692"/>
        <end position="705"/>
    </location>
</feature>
<dbReference type="GO" id="GO:0000127">
    <property type="term" value="C:transcription factor TFIIIC complex"/>
    <property type="evidence" value="ECO:0007669"/>
    <property type="project" value="TreeGrafter"/>
</dbReference>
<evidence type="ECO:0000256" key="2">
    <source>
        <dbReference type="ARBA" id="ARBA00023163"/>
    </source>
</evidence>
<reference evidence="5" key="2">
    <citation type="submission" date="2020-05" db="UniProtKB">
        <authorList>
            <consortium name="EnsemblMetazoa"/>
        </authorList>
    </citation>
    <scope>IDENTIFICATION</scope>
    <source>
        <strain evidence="5">CM1001059</strain>
    </source>
</reference>
<feature type="compositionally biased region" description="Polar residues" evidence="4">
    <location>
        <begin position="1"/>
        <end position="20"/>
    </location>
</feature>
<feature type="compositionally biased region" description="Polar residues" evidence="4">
    <location>
        <begin position="706"/>
        <end position="724"/>
    </location>
</feature>
<evidence type="ECO:0000256" key="3">
    <source>
        <dbReference type="ARBA" id="ARBA00023242"/>
    </source>
</evidence>
<protein>
    <submittedName>
        <fullName evidence="5">Uncharacterized protein</fullName>
    </submittedName>
</protein>
<feature type="compositionally biased region" description="Low complexity" evidence="4">
    <location>
        <begin position="36"/>
        <end position="74"/>
    </location>
</feature>